<reference evidence="2" key="1">
    <citation type="submission" date="2022-07" db="EMBL/GenBank/DDBJ databases">
        <title>Prevotella copri.</title>
        <authorList>
            <person name="Yang C."/>
        </authorList>
    </citation>
    <scope>NUCLEOTIDE SEQUENCE</scope>
    <source>
        <strain evidence="2">HF2107</strain>
    </source>
</reference>
<dbReference type="Proteomes" id="UP001205531">
    <property type="component" value="Unassembled WGS sequence"/>
</dbReference>
<gene>
    <name evidence="2" type="ORF">NNC64_14795</name>
</gene>
<organism evidence="2 3">
    <name type="scientific">Segatella copri</name>
    <dbReference type="NCBI Taxonomy" id="165179"/>
    <lineage>
        <taxon>Bacteria</taxon>
        <taxon>Pseudomonadati</taxon>
        <taxon>Bacteroidota</taxon>
        <taxon>Bacteroidia</taxon>
        <taxon>Bacteroidales</taxon>
        <taxon>Prevotellaceae</taxon>
        <taxon>Segatella</taxon>
    </lineage>
</organism>
<proteinExistence type="predicted"/>
<evidence type="ECO:0000313" key="3">
    <source>
        <dbReference type="Proteomes" id="UP001205531"/>
    </source>
</evidence>
<keyword evidence="1" id="KW-0732">Signal</keyword>
<evidence type="ECO:0000256" key="1">
    <source>
        <dbReference type="SAM" id="SignalP"/>
    </source>
</evidence>
<sequence>MKKRLFLLLLGCATMLGAQAQLSGAGYYRVKNVSTGRYMSLSDNHSRGVNFASTSADCGAMATSSIWEDISHDPGSVFYLDHISGNSYNVVGQGTSLYGIIQYYIYLSPVGNYYKAWQQDSGQRITLTDKKSSKAVSYVTTTGTYSTWNITPINTSDNYIGVKPTVTVGDKHYAAVFAGYPYTLGAGMKAYYVTNVIEKEGVVIIKELAGTIPAKTPVLIECSSTDVSKNQVTPVVSDAAVPSDLAAQVKGVYFCIGNPWSGHFNSVKFDASSMRAFSANSYGYIAMTTSKDALKSVNIDQEDGNGDNLSVLAIPANSWYLSVSSSAPSEMKMVTAEQYATGIKDITVKPASLYNVYTLEGVQIKKNATSISDLHQGIYIINGKKVVIK</sequence>
<name>A0AAW5IPJ9_9BACT</name>
<protein>
    <submittedName>
        <fullName evidence="2">Uncharacterized protein</fullName>
    </submittedName>
</protein>
<dbReference type="RefSeq" id="WP_254953960.1">
    <property type="nucleotide sequence ID" value="NZ_JANDWY010000051.1"/>
</dbReference>
<dbReference type="AlphaFoldDB" id="A0AAW5IPJ9"/>
<evidence type="ECO:0000313" key="2">
    <source>
        <dbReference type="EMBL" id="MCP9565791.1"/>
    </source>
</evidence>
<accession>A0AAW5IPJ9</accession>
<feature type="chain" id="PRO_5043363828" evidence="1">
    <location>
        <begin position="21"/>
        <end position="389"/>
    </location>
</feature>
<comment type="caution">
    <text evidence="2">The sequence shown here is derived from an EMBL/GenBank/DDBJ whole genome shotgun (WGS) entry which is preliminary data.</text>
</comment>
<feature type="signal peptide" evidence="1">
    <location>
        <begin position="1"/>
        <end position="20"/>
    </location>
</feature>
<dbReference type="EMBL" id="JANDWZ010000054">
    <property type="protein sequence ID" value="MCP9565791.1"/>
    <property type="molecule type" value="Genomic_DNA"/>
</dbReference>